<dbReference type="RefSeq" id="WP_210801337.1">
    <property type="nucleotide sequence ID" value="NZ_JAGQDE010000005.1"/>
</dbReference>
<dbReference type="InterPro" id="IPR045584">
    <property type="entry name" value="Pilin-like"/>
</dbReference>
<dbReference type="SUPFAM" id="SSF54523">
    <property type="entry name" value="Pili subunits"/>
    <property type="match status" value="1"/>
</dbReference>
<dbReference type="PROSITE" id="PS00409">
    <property type="entry name" value="PROKAR_NTER_METHYL"/>
    <property type="match status" value="1"/>
</dbReference>
<dbReference type="InterPro" id="IPR002416">
    <property type="entry name" value="T2SS_protein-GspH"/>
</dbReference>
<evidence type="ECO:0000313" key="12">
    <source>
        <dbReference type="EMBL" id="MBQ0958819.1"/>
    </source>
</evidence>
<organism evidence="12 13">
    <name type="scientific">Ideonella aquatica</name>
    <dbReference type="NCBI Taxonomy" id="2824119"/>
    <lineage>
        <taxon>Bacteria</taxon>
        <taxon>Pseudomonadati</taxon>
        <taxon>Pseudomonadota</taxon>
        <taxon>Betaproteobacteria</taxon>
        <taxon>Burkholderiales</taxon>
        <taxon>Sphaerotilaceae</taxon>
        <taxon>Ideonella</taxon>
    </lineage>
</organism>
<accession>A0A940YJ60</accession>
<evidence type="ECO:0000256" key="5">
    <source>
        <dbReference type="ARBA" id="ARBA00022519"/>
    </source>
</evidence>
<gene>
    <name evidence="12" type="ORF">KAK06_07595</name>
</gene>
<keyword evidence="5" id="KW-0997">Cell inner membrane</keyword>
<comment type="similarity">
    <text evidence="9">Belongs to the GSP H family.</text>
</comment>
<evidence type="ECO:0000256" key="3">
    <source>
        <dbReference type="ARBA" id="ARBA00022475"/>
    </source>
</evidence>
<evidence type="ECO:0000256" key="7">
    <source>
        <dbReference type="ARBA" id="ARBA00022989"/>
    </source>
</evidence>
<dbReference type="PRINTS" id="PR00885">
    <property type="entry name" value="BCTERIALGSPH"/>
</dbReference>
<dbReference type="NCBIfam" id="TIGR02532">
    <property type="entry name" value="IV_pilin_GFxxxE"/>
    <property type="match status" value="1"/>
</dbReference>
<evidence type="ECO:0000259" key="11">
    <source>
        <dbReference type="Pfam" id="PF12019"/>
    </source>
</evidence>
<dbReference type="Proteomes" id="UP000678374">
    <property type="component" value="Unassembled WGS sequence"/>
</dbReference>
<keyword evidence="7" id="KW-1133">Transmembrane helix</keyword>
<dbReference type="AlphaFoldDB" id="A0A940YJ60"/>
<feature type="domain" description="General secretion pathway GspH" evidence="11">
    <location>
        <begin position="44"/>
        <end position="143"/>
    </location>
</feature>
<evidence type="ECO:0000256" key="8">
    <source>
        <dbReference type="ARBA" id="ARBA00023136"/>
    </source>
</evidence>
<keyword evidence="4" id="KW-0488">Methylation</keyword>
<dbReference type="Pfam" id="PF07963">
    <property type="entry name" value="N_methyl"/>
    <property type="match status" value="1"/>
</dbReference>
<name>A0A940YJ60_9BURK</name>
<reference evidence="12" key="1">
    <citation type="submission" date="2021-04" db="EMBL/GenBank/DDBJ databases">
        <title>The genome sequence of Ideonella sp. 4Y11.</title>
        <authorList>
            <person name="Liu Y."/>
        </authorList>
    </citation>
    <scope>NUCLEOTIDE SEQUENCE</scope>
    <source>
        <strain evidence="12">4Y11</strain>
    </source>
</reference>
<dbReference type="GO" id="GO:0015627">
    <property type="term" value="C:type II protein secretion system complex"/>
    <property type="evidence" value="ECO:0007669"/>
    <property type="project" value="InterPro"/>
</dbReference>
<evidence type="ECO:0000256" key="1">
    <source>
        <dbReference type="ARBA" id="ARBA00004377"/>
    </source>
</evidence>
<comment type="subcellular location">
    <subcellularLocation>
        <location evidence="1">Cell inner membrane</location>
        <topology evidence="1">Single-pass membrane protein</topology>
    </subcellularLocation>
</comment>
<keyword evidence="3" id="KW-1003">Cell membrane</keyword>
<proteinExistence type="inferred from homology"/>
<dbReference type="GO" id="GO:0005886">
    <property type="term" value="C:plasma membrane"/>
    <property type="evidence" value="ECO:0007669"/>
    <property type="project" value="UniProtKB-SubCell"/>
</dbReference>
<dbReference type="EMBL" id="JAGQDE010000005">
    <property type="protein sequence ID" value="MBQ0958819.1"/>
    <property type="molecule type" value="Genomic_DNA"/>
</dbReference>
<dbReference type="GO" id="GO:0015628">
    <property type="term" value="P:protein secretion by the type II secretion system"/>
    <property type="evidence" value="ECO:0007669"/>
    <property type="project" value="InterPro"/>
</dbReference>
<comment type="caution">
    <text evidence="12">The sequence shown here is derived from an EMBL/GenBank/DDBJ whole genome shotgun (WGS) entry which is preliminary data.</text>
</comment>
<dbReference type="Gene3D" id="3.30.700.10">
    <property type="entry name" value="Glycoprotein, Type 4 Pilin"/>
    <property type="match status" value="1"/>
</dbReference>
<keyword evidence="6" id="KW-0812">Transmembrane</keyword>
<dbReference type="InterPro" id="IPR022346">
    <property type="entry name" value="T2SS_GspH"/>
</dbReference>
<keyword evidence="13" id="KW-1185">Reference proteome</keyword>
<dbReference type="Pfam" id="PF12019">
    <property type="entry name" value="GspH"/>
    <property type="match status" value="1"/>
</dbReference>
<evidence type="ECO:0000256" key="9">
    <source>
        <dbReference type="ARBA" id="ARBA00025772"/>
    </source>
</evidence>
<protein>
    <recommendedName>
        <fullName evidence="2">Type II secretion system protein H</fullName>
    </recommendedName>
    <alternativeName>
        <fullName evidence="10">General secretion pathway protein H</fullName>
    </alternativeName>
</protein>
<keyword evidence="8" id="KW-0472">Membrane</keyword>
<sequence>MRRVRGFTLVELVVVIILLGVLAAVALPRLEAASGLRADAYRDSVVAGLRLAQSTALSHRRLVCVAFSSGSMTLRIAAANPASSCSADLSGPDGAAAWASPPSGTSMVGSPSTTLYFLSDGSVSSSATGSATDFTLTPTGLSAITVRGTNGVVR</sequence>
<evidence type="ECO:0000256" key="2">
    <source>
        <dbReference type="ARBA" id="ARBA00021549"/>
    </source>
</evidence>
<evidence type="ECO:0000256" key="10">
    <source>
        <dbReference type="ARBA" id="ARBA00030775"/>
    </source>
</evidence>
<dbReference type="InterPro" id="IPR012902">
    <property type="entry name" value="N_methyl_site"/>
</dbReference>
<evidence type="ECO:0000256" key="6">
    <source>
        <dbReference type="ARBA" id="ARBA00022692"/>
    </source>
</evidence>
<evidence type="ECO:0000256" key="4">
    <source>
        <dbReference type="ARBA" id="ARBA00022481"/>
    </source>
</evidence>
<evidence type="ECO:0000313" key="13">
    <source>
        <dbReference type="Proteomes" id="UP000678374"/>
    </source>
</evidence>